<comment type="caution">
    <text evidence="1">The sequence shown here is derived from an EMBL/GenBank/DDBJ whole genome shotgun (WGS) entry which is preliminary data.</text>
</comment>
<dbReference type="Proteomes" id="UP000676246">
    <property type="component" value="Unassembled WGS sequence"/>
</dbReference>
<protein>
    <submittedName>
        <fullName evidence="1">Uncharacterized protein</fullName>
    </submittedName>
</protein>
<sequence length="75" mass="8649">MRSTQTRSNPFTMMMNPEAIIQAVERSERLNRLQRRVCRPLDKPLIPKIVIDDQAAFDRSVELDDTEACDADELS</sequence>
<dbReference type="AlphaFoldDB" id="A0A940Y9A4"/>
<proteinExistence type="predicted"/>
<accession>A0A940Y9A4</accession>
<gene>
    <name evidence="1" type="ORF">KAK03_10910</name>
</gene>
<dbReference type="RefSeq" id="WP_210853980.1">
    <property type="nucleotide sequence ID" value="NZ_JAGQDD010000006.1"/>
</dbReference>
<evidence type="ECO:0000313" key="2">
    <source>
        <dbReference type="Proteomes" id="UP000676246"/>
    </source>
</evidence>
<reference evidence="1 2" key="1">
    <citation type="submission" date="2021-04" db="EMBL/GenBank/DDBJ databases">
        <title>The genome sequence of Ideonella sp. 3Y2.</title>
        <authorList>
            <person name="Liu Y."/>
        </authorList>
    </citation>
    <scope>NUCLEOTIDE SEQUENCE [LARGE SCALE GENOMIC DNA]</scope>
    <source>
        <strain evidence="1 2">3Y2</strain>
    </source>
</reference>
<evidence type="ECO:0000313" key="1">
    <source>
        <dbReference type="EMBL" id="MBQ0930996.1"/>
    </source>
</evidence>
<keyword evidence="2" id="KW-1185">Reference proteome</keyword>
<dbReference type="EMBL" id="JAGQDD010000006">
    <property type="protein sequence ID" value="MBQ0930996.1"/>
    <property type="molecule type" value="Genomic_DNA"/>
</dbReference>
<name>A0A940Y9A4_9BURK</name>
<organism evidence="1 2">
    <name type="scientific">Ideonella alba</name>
    <dbReference type="NCBI Taxonomy" id="2824118"/>
    <lineage>
        <taxon>Bacteria</taxon>
        <taxon>Pseudomonadati</taxon>
        <taxon>Pseudomonadota</taxon>
        <taxon>Betaproteobacteria</taxon>
        <taxon>Burkholderiales</taxon>
        <taxon>Sphaerotilaceae</taxon>
        <taxon>Ideonella</taxon>
    </lineage>
</organism>